<gene>
    <name evidence="3" type="ORF">UN63_10920</name>
</gene>
<dbReference type="PANTHER" id="PTHR36846">
    <property type="entry name" value="PROTEIN VIAA"/>
    <property type="match status" value="1"/>
</dbReference>
<dbReference type="Proteomes" id="UP000242231">
    <property type="component" value="Unassembled WGS sequence"/>
</dbReference>
<protein>
    <recommendedName>
        <fullName evidence="2">VWFA domain-containing protein</fullName>
    </recommendedName>
</protein>
<evidence type="ECO:0000313" key="4">
    <source>
        <dbReference type="Proteomes" id="UP000242231"/>
    </source>
</evidence>
<feature type="region of interest" description="Disordered" evidence="1">
    <location>
        <begin position="208"/>
        <end position="241"/>
    </location>
</feature>
<sequence length="477" mass="52644">MNRDCPSAVRADATGADPENLFALVVTHPLGSLLPRATQVQHMLERLDKGKAPLPGNWLNSSTERRIRQLLMRSGALDYCTQTPEVAQAVVQDILLALEQVELSWPTTAGGLTLHGTPADHAEIRARARHTRAELNKLAEQWQHRVSLWQALDQMAEELGIAPAIGTDQNSGQLRDRAWFDLLRLSQWVAQIQPLQRLLQLLGQQRPNPEQSASLSQLKQQMSPKEQGPQERKIPGIPMETQGITRSDNLARMLPLEAAFMGHEVLHMLWHARRAEQGLLSYAVAGVMPIDSGNDWPSPRSGKGEGAGQGLQQGPIILCLDTSASMHGMAEQVSKALVLEALRLAKKQNRACLIYLFGGADELLTLDNQSLTLPELLDMLRGSFSGGTDVNTPLLAALQRLQLQDWQQADILLVSDGEFQVDAALRQQVDHAKEQQGVRLFGLQLGYATALHAMSQLCDPVHLFSDWKSLEQAARLQ</sequence>
<dbReference type="InterPro" id="IPR002035">
    <property type="entry name" value="VWF_A"/>
</dbReference>
<evidence type="ECO:0000256" key="1">
    <source>
        <dbReference type="SAM" id="MobiDB-lite"/>
    </source>
</evidence>
<dbReference type="Gene3D" id="3.40.50.410">
    <property type="entry name" value="von Willebrand factor, type A domain"/>
    <property type="match status" value="1"/>
</dbReference>
<organism evidence="3 4">
    <name type="scientific">Oceanisphaera arctica</name>
    <dbReference type="NCBI Taxonomy" id="641510"/>
    <lineage>
        <taxon>Bacteria</taxon>
        <taxon>Pseudomonadati</taxon>
        <taxon>Pseudomonadota</taxon>
        <taxon>Gammaproteobacteria</taxon>
        <taxon>Aeromonadales</taxon>
        <taxon>Aeromonadaceae</taxon>
        <taxon>Oceanisphaera</taxon>
    </lineage>
</organism>
<comment type="caution">
    <text evidence="3">The sequence shown here is derived from an EMBL/GenBank/DDBJ whole genome shotgun (WGS) entry which is preliminary data.</text>
</comment>
<dbReference type="PANTHER" id="PTHR36846:SF1">
    <property type="entry name" value="PROTEIN VIAA"/>
    <property type="match status" value="1"/>
</dbReference>
<name>A0A2P5TKZ3_9GAMM</name>
<dbReference type="SUPFAM" id="SSF53300">
    <property type="entry name" value="vWA-like"/>
    <property type="match status" value="1"/>
</dbReference>
<proteinExistence type="predicted"/>
<dbReference type="GO" id="GO:0005829">
    <property type="term" value="C:cytosol"/>
    <property type="evidence" value="ECO:0007669"/>
    <property type="project" value="TreeGrafter"/>
</dbReference>
<feature type="compositionally biased region" description="Polar residues" evidence="1">
    <location>
        <begin position="208"/>
        <end position="224"/>
    </location>
</feature>
<dbReference type="AlphaFoldDB" id="A0A2P5TKZ3"/>
<accession>A0A2P5TKZ3</accession>
<dbReference type="Pfam" id="PF13519">
    <property type="entry name" value="VWA_2"/>
    <property type="match status" value="1"/>
</dbReference>
<reference evidence="4" key="1">
    <citation type="submission" date="2016-11" db="EMBL/GenBank/DDBJ databases">
        <authorList>
            <person name="Sisinthy S."/>
            <person name="Ara S."/>
            <person name="Gundlapally S.R."/>
        </authorList>
    </citation>
    <scope>NUCLEOTIDE SEQUENCE [LARGE SCALE GENOMIC DNA]</scope>
    <source>
        <strain evidence="4">V1-41</strain>
    </source>
</reference>
<dbReference type="EMBL" id="MPZM01000023">
    <property type="protein sequence ID" value="PPL15898.1"/>
    <property type="molecule type" value="Genomic_DNA"/>
</dbReference>
<dbReference type="InterPro" id="IPR036465">
    <property type="entry name" value="vWFA_dom_sf"/>
</dbReference>
<evidence type="ECO:0000259" key="2">
    <source>
        <dbReference type="Pfam" id="PF13519"/>
    </source>
</evidence>
<keyword evidence="4" id="KW-1185">Reference proteome</keyword>
<feature type="domain" description="VWFA" evidence="2">
    <location>
        <begin position="316"/>
        <end position="418"/>
    </location>
</feature>
<evidence type="ECO:0000313" key="3">
    <source>
        <dbReference type="EMBL" id="PPL15898.1"/>
    </source>
</evidence>